<dbReference type="AlphaFoldDB" id="A0A2Y9MTD9"/>
<organism evidence="1 3">
    <name type="scientific">Delphinapterus leucas</name>
    <name type="common">Beluga whale</name>
    <dbReference type="NCBI Taxonomy" id="9749"/>
    <lineage>
        <taxon>Eukaryota</taxon>
        <taxon>Metazoa</taxon>
        <taxon>Chordata</taxon>
        <taxon>Craniata</taxon>
        <taxon>Vertebrata</taxon>
        <taxon>Euteleostomi</taxon>
        <taxon>Mammalia</taxon>
        <taxon>Eutheria</taxon>
        <taxon>Laurasiatheria</taxon>
        <taxon>Artiodactyla</taxon>
        <taxon>Whippomorpha</taxon>
        <taxon>Cetacea</taxon>
        <taxon>Odontoceti</taxon>
        <taxon>Monodontidae</taxon>
        <taxon>Delphinapterus</taxon>
    </lineage>
</organism>
<dbReference type="GeneID" id="111170904"/>
<accession>A0A2Y9MTD9</accession>
<keyword evidence="1" id="KW-1185">Reference proteome</keyword>
<protein>
    <submittedName>
        <fullName evidence="2 3">Elongator complex protein 1-like isoform X2</fullName>
    </submittedName>
</protein>
<reference evidence="2 3" key="1">
    <citation type="submission" date="2025-04" db="UniProtKB">
        <authorList>
            <consortium name="RefSeq"/>
        </authorList>
    </citation>
    <scope>IDENTIFICATION</scope>
    <source>
        <tissue evidence="2 3">Blood</tissue>
    </source>
</reference>
<evidence type="ECO:0000313" key="1">
    <source>
        <dbReference type="Proteomes" id="UP000248483"/>
    </source>
</evidence>
<sequence length="144" mass="15706">MAGRPSEGRKFHSKNLCSSVAVDGVIIHLCCNSKTKPVALQVAGGQIIKYLWESPSLAVEPWKNPAEFPVRFPYLCAQTELAMIGGEVASNITSFAVYVSAAVNGEWLVLCLMGNLCGKWRGVHALSLLCPRTQSLYYRCQGET</sequence>
<proteinExistence type="predicted"/>
<evidence type="ECO:0000313" key="2">
    <source>
        <dbReference type="RefSeq" id="XP_022422156.1"/>
    </source>
</evidence>
<name>A0A2Y9MTD9_DELLE</name>
<evidence type="ECO:0000313" key="3">
    <source>
        <dbReference type="RefSeq" id="XP_022422232.1"/>
    </source>
</evidence>
<dbReference type="RefSeq" id="XP_022422232.1">
    <property type="nucleotide sequence ID" value="XM_022566524.1"/>
</dbReference>
<dbReference type="RefSeq" id="XP_022422156.1">
    <property type="nucleotide sequence ID" value="XM_022566448.1"/>
</dbReference>
<dbReference type="Proteomes" id="UP000248483">
    <property type="component" value="Unplaced"/>
</dbReference>
<gene>
    <name evidence="3" type="primary">LOC111170904</name>
    <name evidence="2" type="synonym">LOC111170863</name>
</gene>